<feature type="transmembrane region" description="Helical" evidence="8">
    <location>
        <begin position="157"/>
        <end position="181"/>
    </location>
</feature>
<dbReference type="AlphaFoldDB" id="A0A915DA69"/>
<reference evidence="11" key="1">
    <citation type="submission" date="2022-11" db="UniProtKB">
        <authorList>
            <consortium name="WormBaseParasite"/>
        </authorList>
    </citation>
    <scope>IDENTIFICATION</scope>
</reference>
<keyword evidence="2" id="KW-1003">Cell membrane</keyword>
<evidence type="ECO:0000313" key="10">
    <source>
        <dbReference type="Proteomes" id="UP000887574"/>
    </source>
</evidence>
<evidence type="ECO:0000256" key="3">
    <source>
        <dbReference type="ARBA" id="ARBA00022692"/>
    </source>
</evidence>
<accession>A0A915DA69</accession>
<evidence type="ECO:0000256" key="8">
    <source>
        <dbReference type="SAM" id="Phobius"/>
    </source>
</evidence>
<feature type="transmembrane region" description="Helical" evidence="8">
    <location>
        <begin position="307"/>
        <end position="330"/>
    </location>
</feature>
<evidence type="ECO:0000256" key="6">
    <source>
        <dbReference type="ARBA" id="ARBA00023170"/>
    </source>
</evidence>
<dbReference type="CDD" id="cd00637">
    <property type="entry name" value="7tm_classA_rhodopsin-like"/>
    <property type="match status" value="1"/>
</dbReference>
<dbReference type="Gene3D" id="1.20.1070.10">
    <property type="entry name" value="Rhodopsin 7-helix transmembrane proteins"/>
    <property type="match status" value="2"/>
</dbReference>
<dbReference type="SUPFAM" id="SSF81321">
    <property type="entry name" value="Family A G protein-coupled receptor-like"/>
    <property type="match status" value="2"/>
</dbReference>
<dbReference type="PRINTS" id="PR00237">
    <property type="entry name" value="GPCRRHODOPSN"/>
</dbReference>
<feature type="domain" description="G-protein coupled receptors family 1 profile" evidence="9">
    <location>
        <begin position="29"/>
        <end position="327"/>
    </location>
</feature>
<evidence type="ECO:0000313" key="11">
    <source>
        <dbReference type="WBParaSite" id="jg17769.2"/>
    </source>
</evidence>
<dbReference type="Proteomes" id="UP000887574">
    <property type="component" value="Unplaced"/>
</dbReference>
<keyword evidence="4 8" id="KW-1133">Transmembrane helix</keyword>
<evidence type="ECO:0000256" key="2">
    <source>
        <dbReference type="ARBA" id="ARBA00022475"/>
    </source>
</evidence>
<keyword evidence="5 8" id="KW-0472">Membrane</keyword>
<feature type="transmembrane region" description="Helical" evidence="8">
    <location>
        <begin position="276"/>
        <end position="295"/>
    </location>
</feature>
<dbReference type="GO" id="GO:0005886">
    <property type="term" value="C:plasma membrane"/>
    <property type="evidence" value="ECO:0007669"/>
    <property type="project" value="UniProtKB-SubCell"/>
</dbReference>
<feature type="transmembrane region" description="Helical" evidence="8">
    <location>
        <begin position="193"/>
        <end position="215"/>
    </location>
</feature>
<feature type="transmembrane region" description="Helical" evidence="8">
    <location>
        <begin position="12"/>
        <end position="38"/>
    </location>
</feature>
<organism evidence="10 11">
    <name type="scientific">Ditylenchus dipsaci</name>
    <dbReference type="NCBI Taxonomy" id="166011"/>
    <lineage>
        <taxon>Eukaryota</taxon>
        <taxon>Metazoa</taxon>
        <taxon>Ecdysozoa</taxon>
        <taxon>Nematoda</taxon>
        <taxon>Chromadorea</taxon>
        <taxon>Rhabditida</taxon>
        <taxon>Tylenchina</taxon>
        <taxon>Tylenchomorpha</taxon>
        <taxon>Sphaerularioidea</taxon>
        <taxon>Anguinidae</taxon>
        <taxon>Anguininae</taxon>
        <taxon>Ditylenchus</taxon>
    </lineage>
</organism>
<dbReference type="GO" id="GO:0004930">
    <property type="term" value="F:G protein-coupled receptor activity"/>
    <property type="evidence" value="ECO:0007669"/>
    <property type="project" value="InterPro"/>
</dbReference>
<evidence type="ECO:0000259" key="9">
    <source>
        <dbReference type="PROSITE" id="PS50262"/>
    </source>
</evidence>
<dbReference type="InterPro" id="IPR017452">
    <property type="entry name" value="GPCR_Rhodpsn_7TM"/>
</dbReference>
<feature type="transmembrane region" description="Helical" evidence="8">
    <location>
        <begin position="221"/>
        <end position="247"/>
    </location>
</feature>
<keyword evidence="10" id="KW-1185">Reference proteome</keyword>
<keyword evidence="3 8" id="KW-0812">Transmembrane</keyword>
<evidence type="ECO:0000256" key="4">
    <source>
        <dbReference type="ARBA" id="ARBA00022989"/>
    </source>
</evidence>
<dbReference type="PANTHER" id="PTHR24241">
    <property type="entry name" value="NEUROPEPTIDE RECEPTOR-RELATED G-PROTEIN COUPLED RECEPTOR"/>
    <property type="match status" value="1"/>
</dbReference>
<evidence type="ECO:0000256" key="7">
    <source>
        <dbReference type="SAM" id="MobiDB-lite"/>
    </source>
</evidence>
<protein>
    <submittedName>
        <fullName evidence="11">G-protein coupled receptors family 1 profile domain-containing protein</fullName>
    </submittedName>
</protein>
<proteinExistence type="predicted"/>
<evidence type="ECO:0000256" key="1">
    <source>
        <dbReference type="ARBA" id="ARBA00004651"/>
    </source>
</evidence>
<dbReference type="InterPro" id="IPR000276">
    <property type="entry name" value="GPCR_Rhodpsn"/>
</dbReference>
<feature type="transmembrane region" description="Helical" evidence="8">
    <location>
        <begin position="50"/>
        <end position="76"/>
    </location>
</feature>
<evidence type="ECO:0000256" key="5">
    <source>
        <dbReference type="ARBA" id="ARBA00023136"/>
    </source>
</evidence>
<keyword evidence="6" id="KW-0675">Receptor</keyword>
<name>A0A915DA69_9BILA</name>
<feature type="region of interest" description="Disordered" evidence="7">
    <location>
        <begin position="368"/>
        <end position="393"/>
    </location>
</feature>
<sequence length="445" mass="50868">MDEDESTQLWLTLPIGCLYVVLGVVGLLLNLLTMLMILTKRVYRLSAYTIMANVALADALVLIVAGIGCGVSVILYSSTTIDKLLLAWARLQDLGGINEGAAMEDYINVDEEVITDGTLSLEEIVEEGKKKTVSWRRVKALTLSKKKTIRKNQSFQALMLTAGVVSYAFLGINRCVAICFYGTKAKAFNRVSIAIISSIFTWLIGIFTACVGTFLNLCRRSIIFISISLLIHCLSVTIQWICSSLVLMKIRQVKKKISKNKLNQNSANRFRKQARLTFQFFYPSLFCTISSILYFAKPFVSRLLSDYHFIILHIIWLSNHFCNPFIYIYFNERMRHSYWELLSCAQLRFLVMRSKRQTGFKNRINVSRRSAGQHSLNQRPSRQSVRSAGSRSNGHFVRNSLQMQSRDFEQLCEFMMRVNPLYESSEGWRESSSDLKKRDARLPSH</sequence>
<dbReference type="PROSITE" id="PS50262">
    <property type="entry name" value="G_PROTEIN_RECEP_F1_2"/>
    <property type="match status" value="1"/>
</dbReference>
<comment type="subcellular location">
    <subcellularLocation>
        <location evidence="1">Cell membrane</location>
        <topology evidence="1">Multi-pass membrane protein</topology>
    </subcellularLocation>
</comment>
<dbReference type="WBParaSite" id="jg17769.2">
    <property type="protein sequence ID" value="jg17769.2"/>
    <property type="gene ID" value="jg17769"/>
</dbReference>